<organism evidence="4 5">
    <name type="scientific">Kalanchoe fedtschenkoi</name>
    <name type="common">Lavender scallops</name>
    <name type="synonym">South American air plant</name>
    <dbReference type="NCBI Taxonomy" id="63787"/>
    <lineage>
        <taxon>Eukaryota</taxon>
        <taxon>Viridiplantae</taxon>
        <taxon>Streptophyta</taxon>
        <taxon>Embryophyta</taxon>
        <taxon>Tracheophyta</taxon>
        <taxon>Spermatophyta</taxon>
        <taxon>Magnoliopsida</taxon>
        <taxon>eudicotyledons</taxon>
        <taxon>Gunneridae</taxon>
        <taxon>Pentapetalae</taxon>
        <taxon>Saxifragales</taxon>
        <taxon>Crassulaceae</taxon>
        <taxon>Kalanchoe</taxon>
    </lineage>
</organism>
<dbReference type="Gramene" id="Kaladp0020s0025.1.v1.1">
    <property type="protein sequence ID" value="Kaladp0020s0025.1.v1.1"/>
    <property type="gene ID" value="Kaladp0020s0025.v1.1"/>
</dbReference>
<dbReference type="EnsemblPlants" id="Kaladp0020s0025.1.v1.1">
    <property type="protein sequence ID" value="Kaladp0020s0025.1.v1.1"/>
    <property type="gene ID" value="Kaladp0020s0025.v1.1"/>
</dbReference>
<dbReference type="InterPro" id="IPR058920">
    <property type="entry name" value="PAP-OAS1-bd-rel"/>
</dbReference>
<dbReference type="Gene3D" id="1.10.1410.10">
    <property type="match status" value="1"/>
</dbReference>
<dbReference type="SUPFAM" id="SSF81631">
    <property type="entry name" value="PAP/OAS1 substrate-binding domain"/>
    <property type="match status" value="1"/>
</dbReference>
<evidence type="ECO:0000313" key="5">
    <source>
        <dbReference type="Proteomes" id="UP000594263"/>
    </source>
</evidence>
<evidence type="ECO:0000259" key="2">
    <source>
        <dbReference type="Pfam" id="PF22600"/>
    </source>
</evidence>
<dbReference type="CDD" id="cd05402">
    <property type="entry name" value="NT_PAP_TUTase"/>
    <property type="match status" value="1"/>
</dbReference>
<dbReference type="Pfam" id="PF22600">
    <property type="entry name" value="MTPAP-like_central"/>
    <property type="match status" value="1"/>
</dbReference>
<evidence type="ECO:0000256" key="1">
    <source>
        <dbReference type="SAM" id="MobiDB-lite"/>
    </source>
</evidence>
<proteinExistence type="predicted"/>
<dbReference type="PANTHER" id="PTHR45979:SF2">
    <property type="entry name" value="PAP_OAS1 SUBSTRATE-BINDING DOMAIN SUPERFAMILY"/>
    <property type="match status" value="1"/>
</dbReference>
<protein>
    <submittedName>
        <fullName evidence="4">Uncharacterized protein</fullName>
    </submittedName>
</protein>
<feature type="region of interest" description="Disordered" evidence="1">
    <location>
        <begin position="769"/>
        <end position="798"/>
    </location>
</feature>
<keyword evidence="5" id="KW-1185">Reference proteome</keyword>
<dbReference type="Gene3D" id="3.30.460.10">
    <property type="entry name" value="Beta Polymerase, domain 2"/>
    <property type="match status" value="1"/>
</dbReference>
<dbReference type="InterPro" id="IPR043519">
    <property type="entry name" value="NT_sf"/>
</dbReference>
<evidence type="ECO:0000313" key="4">
    <source>
        <dbReference type="EnsemblPlants" id="Kaladp0020s0025.1.v1.1"/>
    </source>
</evidence>
<accession>A0A7N0T340</accession>
<feature type="domain" description="PAP/OAS1 substrate-binding-related" evidence="3">
    <location>
        <begin position="165"/>
        <end position="356"/>
    </location>
</feature>
<reference evidence="4" key="1">
    <citation type="submission" date="2021-01" db="UniProtKB">
        <authorList>
            <consortium name="EnsemblPlants"/>
        </authorList>
    </citation>
    <scope>IDENTIFICATION</scope>
</reference>
<dbReference type="Proteomes" id="UP000594263">
    <property type="component" value="Unplaced"/>
</dbReference>
<dbReference type="SUPFAM" id="SSF81301">
    <property type="entry name" value="Nucleotidyltransferase"/>
    <property type="match status" value="1"/>
</dbReference>
<dbReference type="PANTHER" id="PTHR45979">
    <property type="entry name" value="PAP/OAS1 SUBSTRATE-BINDING DOMAIN SUPERFAMILY"/>
    <property type="match status" value="1"/>
</dbReference>
<evidence type="ECO:0000259" key="3">
    <source>
        <dbReference type="Pfam" id="PF26180"/>
    </source>
</evidence>
<dbReference type="InterPro" id="IPR054708">
    <property type="entry name" value="MTPAP-like_central"/>
</dbReference>
<name>A0A7N0T340_KALFE</name>
<dbReference type="AlphaFoldDB" id="A0A7N0T340"/>
<sequence>MGDIRGNGEAILGPSCNPNHQAACWEAAEQVTQDIISHVRPTIASDFRRKEVIAFVQNLIRSSLGCEVFPFGSVPLQTYLPDGDIDLTSFGILNVEDALAEDVLAVLQDVERSMNSKFEVKDVQLIRAEVKIVKCLVQNIVVDISFNQFGGLSTLCFLQQVDQLIGKDHLFKRSIILIKAWCYYESRILGAHHGLISTYALETLVLYIFHVFHSSLNGPLAVLYKFLDYFSKFDWDNYCVSLRGPISISLFPEVTVEAPENSADLLLSDDFIRDCVNSFAVSPWTPEVISRGFQIKHLNIVDPLKNTNNLGRSVSKGNFYRIRSAFTYGARKLGFVLSGKTEGLLGEVQNFFASTLDRHGERRRPDVPVPFHGFTRFWTTLGYSGVDTGEVEWATSASESAEVSLISCKDRIGKSNSSGNGVFGAEISGKVNDLSKISMMRVPIPNESPEDSVASRLEGLLVTHEEIFTPSGKVLVAPHLDFPCIRNENKGIMNEDHIPRFRNSANTMHILDTDSNNDVYTNHVESQICEDGVQTPHGFQEDPTVSCIASSKMDAFHFSYKEPMSNNNNKASVAMDSLADLGGDYDSNLLNLQRGRWCYERASCASVQAIHPVMSSQMAFRSNIIIPPVSPGANGVHQSPFYHVNQQMMNGAGCHMEEKPRMRGIGTYFPNMNHYVDNRHAPRARNYVSAKSPSNNGHHVIFPDMNFLERAGHEFSLSHSFMPPGEKMYISENLLRESLSWANGSATHHEGGIVDLGSFEQLPLELQAKEGSPQKQPPNSPFAASSDPLSAAQKLPVALGNQERIASKSFHLKDEDDFPPLSS</sequence>
<dbReference type="Pfam" id="PF26180">
    <property type="entry name" value="PAP-OAS1"/>
    <property type="match status" value="1"/>
</dbReference>
<dbReference type="InterPro" id="IPR058921">
    <property type="entry name" value="PAP/OAS1-rel"/>
</dbReference>
<feature type="domain" description="Poly(A) RNA polymerase mitochondrial-like central palm" evidence="2">
    <location>
        <begin position="33"/>
        <end position="154"/>
    </location>
</feature>